<dbReference type="InterPro" id="IPR018378">
    <property type="entry name" value="C-type_lectin_CS"/>
</dbReference>
<dbReference type="AlphaFoldDB" id="A0A0R1DLE8"/>
<dbReference type="CDD" id="cd00037">
    <property type="entry name" value="CLECT"/>
    <property type="match status" value="1"/>
</dbReference>
<feature type="domain" description="C-type lectin" evidence="3">
    <location>
        <begin position="49"/>
        <end position="165"/>
    </location>
</feature>
<evidence type="ECO:0000256" key="2">
    <source>
        <dbReference type="SAM" id="SignalP"/>
    </source>
</evidence>
<dbReference type="Pfam" id="PF00059">
    <property type="entry name" value="Lectin_C"/>
    <property type="match status" value="1"/>
</dbReference>
<evidence type="ECO:0000256" key="1">
    <source>
        <dbReference type="ARBA" id="ARBA00023157"/>
    </source>
</evidence>
<dbReference type="KEGG" id="dya:Dyak_GE29099"/>
<reference evidence="4 5" key="2">
    <citation type="journal article" date="2007" name="PLoS Biol.">
        <title>Principles of genome evolution in the Drosophila melanogaster species group.</title>
        <authorList>
            <person name="Ranz J.M."/>
            <person name="Maurin D."/>
            <person name="Chan Y.S."/>
            <person name="von Grotthuss M."/>
            <person name="Hillier L.W."/>
            <person name="Roote J."/>
            <person name="Ashburner M."/>
            <person name="Bergman C.M."/>
        </authorList>
    </citation>
    <scope>NUCLEOTIDE SEQUENCE [LARGE SCALE GENOMIC DNA]</scope>
    <source>
        <strain evidence="5">Tai18E2 / Tucson 14021-0261.01</strain>
    </source>
</reference>
<dbReference type="SUPFAM" id="SSF56436">
    <property type="entry name" value="C-type lectin-like"/>
    <property type="match status" value="1"/>
</dbReference>
<keyword evidence="2" id="KW-0732">Signal</keyword>
<feature type="chain" id="PRO_5006402671" description="C-type lectin domain-containing protein" evidence="2">
    <location>
        <begin position="21"/>
        <end position="177"/>
    </location>
</feature>
<dbReference type="InterPro" id="IPR016187">
    <property type="entry name" value="CTDL_fold"/>
</dbReference>
<dbReference type="Proteomes" id="UP000002282">
    <property type="component" value="Chromosome 2L"/>
</dbReference>
<name>A0A0R1DLE8_DROYA</name>
<dbReference type="PANTHER" id="PTHR22803">
    <property type="entry name" value="MANNOSE, PHOSPHOLIPASE, LECTIN RECEPTOR RELATED"/>
    <property type="match status" value="1"/>
</dbReference>
<proteinExistence type="predicted"/>
<evidence type="ECO:0000313" key="5">
    <source>
        <dbReference type="Proteomes" id="UP000002282"/>
    </source>
</evidence>
<protein>
    <recommendedName>
        <fullName evidence="3">C-type lectin domain-containing protein</fullName>
    </recommendedName>
</protein>
<sequence length="177" mass="19918">MISKLTTLSAFLAIISLSAAFQISTRDNDGVAVYLNTPTDPFVKIGDNYFFVESKREINWYDAFEACRQMNADLVAFKDLKEQKLVSQYLVGKKLIDNFWTSGTDFAKQDYFVWFSTGQPVATDLWCKGEPNNAGGIEHCVEFLSNVGLGLNDRNCSLPRGYICQAPQPKTVSFIVW</sequence>
<dbReference type="Gene3D" id="3.10.100.10">
    <property type="entry name" value="Mannose-Binding Protein A, subunit A"/>
    <property type="match status" value="1"/>
</dbReference>
<keyword evidence="5" id="KW-1185">Reference proteome</keyword>
<dbReference type="InterPro" id="IPR050111">
    <property type="entry name" value="C-type_lectin/snaclec_domain"/>
</dbReference>
<dbReference type="OrthoDB" id="7773875at2759"/>
<gene>
    <name evidence="4" type="primary">Dyak\GE29099</name>
    <name evidence="4" type="synonym">GE29099</name>
    <name evidence="4" type="ORF">Dyak_GE29099</name>
</gene>
<reference evidence="4 5" key="1">
    <citation type="journal article" date="2007" name="Nature">
        <title>Evolution of genes and genomes on the Drosophila phylogeny.</title>
        <authorList>
            <consortium name="Drosophila 12 Genomes Consortium"/>
            <person name="Clark A.G."/>
            <person name="Eisen M.B."/>
            <person name="Smith D.R."/>
            <person name="Bergman C.M."/>
            <person name="Oliver B."/>
            <person name="Markow T.A."/>
            <person name="Kaufman T.C."/>
            <person name="Kellis M."/>
            <person name="Gelbart W."/>
            <person name="Iyer V.N."/>
            <person name="Pollard D.A."/>
            <person name="Sackton T.B."/>
            <person name="Larracuente A.M."/>
            <person name="Singh N.D."/>
            <person name="Abad J.P."/>
            <person name="Abt D.N."/>
            <person name="Adryan B."/>
            <person name="Aguade M."/>
            <person name="Akashi H."/>
            <person name="Anderson W.W."/>
            <person name="Aquadro C.F."/>
            <person name="Ardell D.H."/>
            <person name="Arguello R."/>
            <person name="Artieri C.G."/>
            <person name="Barbash D.A."/>
            <person name="Barker D."/>
            <person name="Barsanti P."/>
            <person name="Batterham P."/>
            <person name="Batzoglou S."/>
            <person name="Begun D."/>
            <person name="Bhutkar A."/>
            <person name="Blanco E."/>
            <person name="Bosak S.A."/>
            <person name="Bradley R.K."/>
            <person name="Brand A.D."/>
            <person name="Brent M.R."/>
            <person name="Brooks A.N."/>
            <person name="Brown R.H."/>
            <person name="Butlin R.K."/>
            <person name="Caggese C."/>
            <person name="Calvi B.R."/>
            <person name="Bernardo de Carvalho A."/>
            <person name="Caspi A."/>
            <person name="Castrezana S."/>
            <person name="Celniker S.E."/>
            <person name="Chang J.L."/>
            <person name="Chapple C."/>
            <person name="Chatterji S."/>
            <person name="Chinwalla A."/>
            <person name="Civetta A."/>
            <person name="Clifton S.W."/>
            <person name="Comeron J.M."/>
            <person name="Costello J.C."/>
            <person name="Coyne J.A."/>
            <person name="Daub J."/>
            <person name="David R.G."/>
            <person name="Delcher A.L."/>
            <person name="Delehaunty K."/>
            <person name="Do C.B."/>
            <person name="Ebling H."/>
            <person name="Edwards K."/>
            <person name="Eickbush T."/>
            <person name="Evans J.D."/>
            <person name="Filipski A."/>
            <person name="Findeiss S."/>
            <person name="Freyhult E."/>
            <person name="Fulton L."/>
            <person name="Fulton R."/>
            <person name="Garcia A.C."/>
            <person name="Gardiner A."/>
            <person name="Garfield D.A."/>
            <person name="Garvin B.E."/>
            <person name="Gibson G."/>
            <person name="Gilbert D."/>
            <person name="Gnerre S."/>
            <person name="Godfrey J."/>
            <person name="Good R."/>
            <person name="Gotea V."/>
            <person name="Gravely B."/>
            <person name="Greenberg A.J."/>
            <person name="Griffiths-Jones S."/>
            <person name="Gross S."/>
            <person name="Guigo R."/>
            <person name="Gustafson E.A."/>
            <person name="Haerty W."/>
            <person name="Hahn M.W."/>
            <person name="Halligan D.L."/>
            <person name="Halpern A.L."/>
            <person name="Halter G.M."/>
            <person name="Han M.V."/>
            <person name="Heger A."/>
            <person name="Hillier L."/>
            <person name="Hinrichs A.S."/>
            <person name="Holmes I."/>
            <person name="Hoskins R.A."/>
            <person name="Hubisz M.J."/>
            <person name="Hultmark D."/>
            <person name="Huntley M.A."/>
            <person name="Jaffe D.B."/>
            <person name="Jagadeeshan S."/>
            <person name="Jeck W.R."/>
            <person name="Johnson J."/>
            <person name="Jones C.D."/>
            <person name="Jordan W.C."/>
            <person name="Karpen G.H."/>
            <person name="Kataoka E."/>
            <person name="Keightley P.D."/>
            <person name="Kheradpour P."/>
            <person name="Kirkness E.F."/>
            <person name="Koerich L.B."/>
            <person name="Kristiansen K."/>
            <person name="Kudrna D."/>
            <person name="Kulathinal R.J."/>
            <person name="Kumar S."/>
            <person name="Kwok R."/>
            <person name="Lander E."/>
            <person name="Langley C.H."/>
            <person name="Lapoint R."/>
            <person name="Lazzaro B.P."/>
            <person name="Lee S.J."/>
            <person name="Levesque L."/>
            <person name="Li R."/>
            <person name="Lin C.F."/>
            <person name="Lin M.F."/>
            <person name="Lindblad-Toh K."/>
            <person name="Llopart A."/>
            <person name="Long M."/>
            <person name="Low L."/>
            <person name="Lozovsky E."/>
            <person name="Lu J."/>
            <person name="Luo M."/>
            <person name="Machado C.A."/>
            <person name="Makalowski W."/>
            <person name="Marzo M."/>
            <person name="Matsuda M."/>
            <person name="Matzkin L."/>
            <person name="McAllister B."/>
            <person name="McBride C.S."/>
            <person name="McKernan B."/>
            <person name="McKernan K."/>
            <person name="Mendez-Lago M."/>
            <person name="Minx P."/>
            <person name="Mollenhauer M.U."/>
            <person name="Montooth K."/>
            <person name="Mount S.M."/>
            <person name="Mu X."/>
            <person name="Myers E."/>
            <person name="Negre B."/>
            <person name="Newfeld S."/>
            <person name="Nielsen R."/>
            <person name="Noor M.A."/>
            <person name="O'Grady P."/>
            <person name="Pachter L."/>
            <person name="Papaceit M."/>
            <person name="Parisi M.J."/>
            <person name="Parisi M."/>
            <person name="Parts L."/>
            <person name="Pedersen J.S."/>
            <person name="Pesole G."/>
            <person name="Phillippy A.M."/>
            <person name="Ponting C.P."/>
            <person name="Pop M."/>
            <person name="Porcelli D."/>
            <person name="Powell J.R."/>
            <person name="Prohaska S."/>
            <person name="Pruitt K."/>
            <person name="Puig M."/>
            <person name="Quesneville H."/>
            <person name="Ram K.R."/>
            <person name="Rand D."/>
            <person name="Rasmussen M.D."/>
            <person name="Reed L.K."/>
            <person name="Reenan R."/>
            <person name="Reily A."/>
            <person name="Remington K.A."/>
            <person name="Rieger T.T."/>
            <person name="Ritchie M.G."/>
            <person name="Robin C."/>
            <person name="Rogers Y.H."/>
            <person name="Rohde C."/>
            <person name="Rozas J."/>
            <person name="Rubenfield M.J."/>
            <person name="Ruiz A."/>
            <person name="Russo S."/>
            <person name="Salzberg S.L."/>
            <person name="Sanchez-Gracia A."/>
            <person name="Saranga D.J."/>
            <person name="Sato H."/>
            <person name="Schaeffer S.W."/>
            <person name="Schatz M.C."/>
            <person name="Schlenke T."/>
            <person name="Schwartz R."/>
            <person name="Segarra C."/>
            <person name="Singh R.S."/>
            <person name="Sirot L."/>
            <person name="Sirota M."/>
            <person name="Sisneros N.B."/>
            <person name="Smith C.D."/>
            <person name="Smith T.F."/>
            <person name="Spieth J."/>
            <person name="Stage D.E."/>
            <person name="Stark A."/>
            <person name="Stephan W."/>
            <person name="Strausberg R.L."/>
            <person name="Strempel S."/>
            <person name="Sturgill D."/>
            <person name="Sutton G."/>
            <person name="Sutton G.G."/>
            <person name="Tao W."/>
            <person name="Teichmann S."/>
            <person name="Tobari Y.N."/>
            <person name="Tomimura Y."/>
            <person name="Tsolas J.M."/>
            <person name="Valente V.L."/>
            <person name="Venter E."/>
            <person name="Venter J.C."/>
            <person name="Vicario S."/>
            <person name="Vieira F.G."/>
            <person name="Vilella A.J."/>
            <person name="Villasante A."/>
            <person name="Walenz B."/>
            <person name="Wang J."/>
            <person name="Wasserman M."/>
            <person name="Watts T."/>
            <person name="Wilson D."/>
            <person name="Wilson R.K."/>
            <person name="Wing R.A."/>
            <person name="Wolfner M.F."/>
            <person name="Wong A."/>
            <person name="Wong G.K."/>
            <person name="Wu C.I."/>
            <person name="Wu G."/>
            <person name="Yamamoto D."/>
            <person name="Yang H.P."/>
            <person name="Yang S.P."/>
            <person name="Yorke J.A."/>
            <person name="Yoshida K."/>
            <person name="Zdobnov E."/>
            <person name="Zhang P."/>
            <person name="Zhang Y."/>
            <person name="Zimin A.V."/>
            <person name="Baldwin J."/>
            <person name="Abdouelleil A."/>
            <person name="Abdulkadir J."/>
            <person name="Abebe A."/>
            <person name="Abera B."/>
            <person name="Abreu J."/>
            <person name="Acer S.C."/>
            <person name="Aftuck L."/>
            <person name="Alexander A."/>
            <person name="An P."/>
            <person name="Anderson E."/>
            <person name="Anderson S."/>
            <person name="Arachi H."/>
            <person name="Azer M."/>
            <person name="Bachantsang P."/>
            <person name="Barry A."/>
            <person name="Bayul T."/>
            <person name="Berlin A."/>
            <person name="Bessette D."/>
            <person name="Bloom T."/>
            <person name="Blye J."/>
            <person name="Boguslavskiy L."/>
            <person name="Bonnet C."/>
            <person name="Boukhgalter B."/>
            <person name="Bourzgui I."/>
            <person name="Brown A."/>
            <person name="Cahill P."/>
            <person name="Channer S."/>
            <person name="Cheshatsang Y."/>
            <person name="Chuda L."/>
            <person name="Citroen M."/>
            <person name="Collymore A."/>
            <person name="Cooke P."/>
            <person name="Costello M."/>
            <person name="D'Aco K."/>
            <person name="Daza R."/>
            <person name="De Haan G."/>
            <person name="DeGray S."/>
            <person name="DeMaso C."/>
            <person name="Dhargay N."/>
            <person name="Dooley K."/>
            <person name="Dooley E."/>
            <person name="Doricent M."/>
            <person name="Dorje P."/>
            <person name="Dorjee K."/>
            <person name="Dupes A."/>
            <person name="Elong R."/>
            <person name="Falk J."/>
            <person name="Farina A."/>
            <person name="Faro S."/>
            <person name="Ferguson D."/>
            <person name="Fisher S."/>
            <person name="Foley C.D."/>
            <person name="Franke A."/>
            <person name="Friedrich D."/>
            <person name="Gadbois L."/>
            <person name="Gearin G."/>
            <person name="Gearin C.R."/>
            <person name="Giannoukos G."/>
            <person name="Goode T."/>
            <person name="Graham J."/>
            <person name="Grandbois E."/>
            <person name="Grewal S."/>
            <person name="Gyaltsen K."/>
            <person name="Hafez N."/>
            <person name="Hagos B."/>
            <person name="Hall J."/>
            <person name="Henson C."/>
            <person name="Hollinger A."/>
            <person name="Honan T."/>
            <person name="Huard M.D."/>
            <person name="Hughes L."/>
            <person name="Hurhula B."/>
            <person name="Husby M.E."/>
            <person name="Kamat A."/>
            <person name="Kanga B."/>
            <person name="Kashin S."/>
            <person name="Khazanovich D."/>
            <person name="Kisner P."/>
            <person name="Lance K."/>
            <person name="Lara M."/>
            <person name="Lee W."/>
            <person name="Lennon N."/>
            <person name="Letendre F."/>
            <person name="LeVine R."/>
            <person name="Lipovsky A."/>
            <person name="Liu X."/>
            <person name="Liu J."/>
            <person name="Liu S."/>
            <person name="Lokyitsang T."/>
            <person name="Lokyitsang Y."/>
            <person name="Lubonja R."/>
            <person name="Lui A."/>
            <person name="MacDonald P."/>
            <person name="Magnisalis V."/>
            <person name="Maru K."/>
            <person name="Matthews C."/>
            <person name="McCusker W."/>
            <person name="McDonough S."/>
            <person name="Mehta T."/>
            <person name="Meldrim J."/>
            <person name="Meneus L."/>
            <person name="Mihai O."/>
            <person name="Mihalev A."/>
            <person name="Mihova T."/>
            <person name="Mittelman R."/>
            <person name="Mlenga V."/>
            <person name="Montmayeur A."/>
            <person name="Mulrain L."/>
            <person name="Navidi A."/>
            <person name="Naylor J."/>
            <person name="Negash T."/>
            <person name="Nguyen T."/>
            <person name="Nguyen N."/>
            <person name="Nicol R."/>
            <person name="Norbu C."/>
            <person name="Norbu N."/>
            <person name="Novod N."/>
            <person name="O'Neill B."/>
            <person name="Osman S."/>
            <person name="Markiewicz E."/>
            <person name="Oyono O.L."/>
            <person name="Patti C."/>
            <person name="Phunkhang P."/>
            <person name="Pierre F."/>
            <person name="Priest M."/>
            <person name="Raghuraman S."/>
            <person name="Rege F."/>
            <person name="Reyes R."/>
            <person name="Rise C."/>
            <person name="Rogov P."/>
            <person name="Ross K."/>
            <person name="Ryan E."/>
            <person name="Settipalli S."/>
            <person name="Shea T."/>
            <person name="Sherpa N."/>
            <person name="Shi L."/>
            <person name="Shih D."/>
            <person name="Sparrow T."/>
            <person name="Spaulding J."/>
            <person name="Stalker J."/>
            <person name="Stange-Thomann N."/>
            <person name="Stavropoulos S."/>
            <person name="Stone C."/>
            <person name="Strader C."/>
            <person name="Tesfaye S."/>
            <person name="Thomson T."/>
            <person name="Thoulutsang Y."/>
            <person name="Thoulutsang D."/>
            <person name="Topham K."/>
            <person name="Topping I."/>
            <person name="Tsamla T."/>
            <person name="Vassiliev H."/>
            <person name="Vo A."/>
            <person name="Wangchuk T."/>
            <person name="Wangdi T."/>
            <person name="Weiand M."/>
            <person name="Wilkinson J."/>
            <person name="Wilson A."/>
            <person name="Yadav S."/>
            <person name="Young G."/>
            <person name="Yu Q."/>
            <person name="Zembek L."/>
            <person name="Zhong D."/>
            <person name="Zimmer A."/>
            <person name="Zwirko Z."/>
            <person name="Jaffe D.B."/>
            <person name="Alvarez P."/>
            <person name="Brockman W."/>
            <person name="Butler J."/>
            <person name="Chin C."/>
            <person name="Gnerre S."/>
            <person name="Grabherr M."/>
            <person name="Kleber M."/>
            <person name="Mauceli E."/>
            <person name="MacCallum I."/>
        </authorList>
    </citation>
    <scope>NUCLEOTIDE SEQUENCE [LARGE SCALE GENOMIC DNA]</scope>
    <source>
        <strain evidence="5">Tai18E2 / Tucson 14021-0261.01</strain>
    </source>
</reference>
<dbReference type="InterPro" id="IPR001304">
    <property type="entry name" value="C-type_lectin-like"/>
</dbReference>
<organism evidence="4 5">
    <name type="scientific">Drosophila yakuba</name>
    <name type="common">Fruit fly</name>
    <dbReference type="NCBI Taxonomy" id="7245"/>
    <lineage>
        <taxon>Eukaryota</taxon>
        <taxon>Metazoa</taxon>
        <taxon>Ecdysozoa</taxon>
        <taxon>Arthropoda</taxon>
        <taxon>Hexapoda</taxon>
        <taxon>Insecta</taxon>
        <taxon>Pterygota</taxon>
        <taxon>Neoptera</taxon>
        <taxon>Endopterygota</taxon>
        <taxon>Diptera</taxon>
        <taxon>Brachycera</taxon>
        <taxon>Muscomorpha</taxon>
        <taxon>Ephydroidea</taxon>
        <taxon>Drosophilidae</taxon>
        <taxon>Drosophila</taxon>
        <taxon>Sophophora</taxon>
    </lineage>
</organism>
<dbReference type="SMART" id="SM00034">
    <property type="entry name" value="CLECT"/>
    <property type="match status" value="1"/>
</dbReference>
<keyword evidence="1" id="KW-1015">Disulfide bond</keyword>
<feature type="signal peptide" evidence="2">
    <location>
        <begin position="1"/>
        <end position="20"/>
    </location>
</feature>
<dbReference type="EMBL" id="CM000157">
    <property type="protein sequence ID" value="KRJ97277.1"/>
    <property type="molecule type" value="Genomic_DNA"/>
</dbReference>
<dbReference type="InterPro" id="IPR016186">
    <property type="entry name" value="C-type_lectin-like/link_sf"/>
</dbReference>
<evidence type="ECO:0000259" key="3">
    <source>
        <dbReference type="PROSITE" id="PS50041"/>
    </source>
</evidence>
<dbReference type="PROSITE" id="PS50041">
    <property type="entry name" value="C_TYPE_LECTIN_2"/>
    <property type="match status" value="1"/>
</dbReference>
<evidence type="ECO:0000313" key="4">
    <source>
        <dbReference type="EMBL" id="KRJ97277.1"/>
    </source>
</evidence>
<dbReference type="PROSITE" id="PS00615">
    <property type="entry name" value="C_TYPE_LECTIN_1"/>
    <property type="match status" value="1"/>
</dbReference>
<accession>A0A0R1DLE8</accession>